<protein>
    <submittedName>
        <fullName evidence="2">Phosphonate degradation associated HDIG domain protein</fullName>
    </submittedName>
</protein>
<dbReference type="AlphaFoldDB" id="A0A4Q7PDZ3"/>
<reference evidence="2 3" key="1">
    <citation type="submission" date="2019-02" db="EMBL/GenBank/DDBJ databases">
        <title>Genomic Encyclopedia of Archaeal and Bacterial Type Strains, Phase II (KMG-II): from individual species to whole genera.</title>
        <authorList>
            <person name="Goeker M."/>
        </authorList>
    </citation>
    <scope>NUCLEOTIDE SEQUENCE [LARGE SCALE GENOMIC DNA]</scope>
    <source>
        <strain evidence="2 3">DSM 21411</strain>
    </source>
</reference>
<dbReference type="SUPFAM" id="SSF109604">
    <property type="entry name" value="HD-domain/PDEase-like"/>
    <property type="match status" value="1"/>
</dbReference>
<dbReference type="RefSeq" id="WP_130276667.1">
    <property type="nucleotide sequence ID" value="NZ_SGXG01000001.1"/>
</dbReference>
<dbReference type="NCBIfam" id="TIGR03276">
    <property type="entry name" value="Phn-HD"/>
    <property type="match status" value="1"/>
</dbReference>
<dbReference type="InterPro" id="IPR006675">
    <property type="entry name" value="HDIG_dom"/>
</dbReference>
<gene>
    <name evidence="2" type="ORF">BC751_3478</name>
</gene>
<keyword evidence="3" id="KW-1185">Reference proteome</keyword>
<dbReference type="Gene3D" id="1.10.3210.10">
    <property type="entry name" value="Hypothetical protein af1432"/>
    <property type="match status" value="1"/>
</dbReference>
<proteinExistence type="predicted"/>
<name>A0A4Q7PDZ3_9BACT</name>
<dbReference type="PANTHER" id="PTHR40202">
    <property type="match status" value="1"/>
</dbReference>
<dbReference type="Pfam" id="PF01966">
    <property type="entry name" value="HD"/>
    <property type="match status" value="1"/>
</dbReference>
<comment type="caution">
    <text evidence="2">The sequence shown here is derived from an EMBL/GenBank/DDBJ whole genome shotgun (WGS) entry which is preliminary data.</text>
</comment>
<dbReference type="InterPro" id="IPR006674">
    <property type="entry name" value="HD_domain"/>
</dbReference>
<dbReference type="OrthoDB" id="823268at2"/>
<dbReference type="EMBL" id="SGXG01000001">
    <property type="protein sequence ID" value="RZS97850.1"/>
    <property type="molecule type" value="Genomic_DNA"/>
</dbReference>
<organism evidence="2 3">
    <name type="scientific">Cecembia calidifontis</name>
    <dbReference type="NCBI Taxonomy" id="1187080"/>
    <lineage>
        <taxon>Bacteria</taxon>
        <taxon>Pseudomonadati</taxon>
        <taxon>Bacteroidota</taxon>
        <taxon>Cytophagia</taxon>
        <taxon>Cytophagales</taxon>
        <taxon>Cyclobacteriaceae</taxon>
        <taxon>Cecembia</taxon>
    </lineage>
</organism>
<accession>A0A4Q7PDZ3</accession>
<dbReference type="NCBIfam" id="TIGR00277">
    <property type="entry name" value="HDIG"/>
    <property type="match status" value="1"/>
</dbReference>
<dbReference type="InterPro" id="IPR017670">
    <property type="entry name" value="Phosphonate_degrad-assoc"/>
</dbReference>
<dbReference type="InterPro" id="IPR052567">
    <property type="entry name" value="OP_Dioxygenase"/>
</dbReference>
<sequence length="192" mass="22092">MKSELFEISNKVNEVFALYEKHGKEDYIGEPVSQIEHMCQSAQLAESEGYDKEVILASFFHDIGHLFALDKQIENMGGFGAVRHELLGADYLRAKGFSEKIARLVENHVQAKRYLTYKFPEYYSKLSEASKKTLEYQGGVMSPQEAEAFENNEYFELSLKMRTWDEMAKEENIPIPDLSKYKKLALEIISQG</sequence>
<dbReference type="PANTHER" id="PTHR40202:SF1">
    <property type="entry name" value="HD DOMAIN-CONTAINING PROTEIN"/>
    <property type="match status" value="1"/>
</dbReference>
<evidence type="ECO:0000259" key="1">
    <source>
        <dbReference type="Pfam" id="PF01966"/>
    </source>
</evidence>
<evidence type="ECO:0000313" key="3">
    <source>
        <dbReference type="Proteomes" id="UP000292209"/>
    </source>
</evidence>
<feature type="domain" description="HD" evidence="1">
    <location>
        <begin position="36"/>
        <end position="113"/>
    </location>
</feature>
<dbReference type="Proteomes" id="UP000292209">
    <property type="component" value="Unassembled WGS sequence"/>
</dbReference>
<evidence type="ECO:0000313" key="2">
    <source>
        <dbReference type="EMBL" id="RZS97850.1"/>
    </source>
</evidence>